<dbReference type="Pfam" id="PF00581">
    <property type="entry name" value="Rhodanese"/>
    <property type="match status" value="1"/>
</dbReference>
<evidence type="ECO:0000313" key="3">
    <source>
        <dbReference type="Proteomes" id="UP001165160"/>
    </source>
</evidence>
<gene>
    <name evidence="2" type="ORF">TrVE_jg7365</name>
</gene>
<evidence type="ECO:0000313" key="2">
    <source>
        <dbReference type="EMBL" id="GMH88363.1"/>
    </source>
</evidence>
<dbReference type="Proteomes" id="UP001165160">
    <property type="component" value="Unassembled WGS sequence"/>
</dbReference>
<dbReference type="PROSITE" id="PS50206">
    <property type="entry name" value="RHODANESE_3"/>
    <property type="match status" value="1"/>
</dbReference>
<dbReference type="SMART" id="SM00450">
    <property type="entry name" value="RHOD"/>
    <property type="match status" value="1"/>
</dbReference>
<reference evidence="3" key="1">
    <citation type="journal article" date="2023" name="Commun. Biol.">
        <title>Genome analysis of Parmales, the sister group of diatoms, reveals the evolutionary specialization of diatoms from phago-mixotrophs to photoautotrophs.</title>
        <authorList>
            <person name="Ban H."/>
            <person name="Sato S."/>
            <person name="Yoshikawa S."/>
            <person name="Yamada K."/>
            <person name="Nakamura Y."/>
            <person name="Ichinomiya M."/>
            <person name="Sato N."/>
            <person name="Blanc-Mathieu R."/>
            <person name="Endo H."/>
            <person name="Kuwata A."/>
            <person name="Ogata H."/>
        </authorList>
    </citation>
    <scope>NUCLEOTIDE SEQUENCE [LARGE SCALE GENOMIC DNA]</scope>
    <source>
        <strain evidence="3">NIES 3699</strain>
    </source>
</reference>
<dbReference type="Gene3D" id="3.40.250.10">
    <property type="entry name" value="Rhodanese-like domain"/>
    <property type="match status" value="1"/>
</dbReference>
<protein>
    <recommendedName>
        <fullName evidence="1">Rhodanese domain-containing protein</fullName>
    </recommendedName>
</protein>
<dbReference type="CDD" id="cd00158">
    <property type="entry name" value="RHOD"/>
    <property type="match status" value="1"/>
</dbReference>
<dbReference type="InterPro" id="IPR001763">
    <property type="entry name" value="Rhodanese-like_dom"/>
</dbReference>
<comment type="caution">
    <text evidence="2">The sequence shown here is derived from an EMBL/GenBank/DDBJ whole genome shotgun (WGS) entry which is preliminary data.</text>
</comment>
<dbReference type="EMBL" id="BRXX01000081">
    <property type="protein sequence ID" value="GMH88363.1"/>
    <property type="molecule type" value="Genomic_DNA"/>
</dbReference>
<dbReference type="SUPFAM" id="SSF52821">
    <property type="entry name" value="Rhodanese/Cell cycle control phosphatase"/>
    <property type="match status" value="1"/>
</dbReference>
<accession>A0A9W7ESL3</accession>
<sequence>MATHEYPEDLQALITQNDIKFPSVEHITAADALKLSATSAPPTTLFLDCRSEAEQSISIIPSAIPYSSFDFDASQATKTTTVICYCTIGYRSAIRAQELKALHPSLTVYNLSGSVLSWSHVGGTFVDSQNRPTNKLHVYGNEWDKAAPEIETVKFGFLNFMLESLREVSRMIVSKFK</sequence>
<organism evidence="2 3">
    <name type="scientific">Triparma verrucosa</name>
    <dbReference type="NCBI Taxonomy" id="1606542"/>
    <lineage>
        <taxon>Eukaryota</taxon>
        <taxon>Sar</taxon>
        <taxon>Stramenopiles</taxon>
        <taxon>Ochrophyta</taxon>
        <taxon>Bolidophyceae</taxon>
        <taxon>Parmales</taxon>
        <taxon>Triparmaceae</taxon>
        <taxon>Triparma</taxon>
    </lineage>
</organism>
<keyword evidence="3" id="KW-1185">Reference proteome</keyword>
<proteinExistence type="predicted"/>
<name>A0A9W7ESL3_9STRA</name>
<evidence type="ECO:0000259" key="1">
    <source>
        <dbReference type="PROSITE" id="PS50206"/>
    </source>
</evidence>
<feature type="domain" description="Rhodanese" evidence="1">
    <location>
        <begin position="40"/>
        <end position="127"/>
    </location>
</feature>
<dbReference type="AlphaFoldDB" id="A0A9W7ESL3"/>
<dbReference type="InterPro" id="IPR036873">
    <property type="entry name" value="Rhodanese-like_dom_sf"/>
</dbReference>